<comment type="caution">
    <text evidence="1">The sequence shown here is derived from an EMBL/GenBank/DDBJ whole genome shotgun (WGS) entry which is preliminary data.</text>
</comment>
<dbReference type="GeneID" id="94347238"/>
<accession>A0A976FK92</accession>
<evidence type="ECO:0000313" key="2">
    <source>
        <dbReference type="Proteomes" id="UP000294530"/>
    </source>
</evidence>
<gene>
    <name evidence="1" type="ORF">CCR75_003473</name>
</gene>
<organism evidence="1 2">
    <name type="scientific">Bremia lactucae</name>
    <name type="common">Lettuce downy mildew</name>
    <dbReference type="NCBI Taxonomy" id="4779"/>
    <lineage>
        <taxon>Eukaryota</taxon>
        <taxon>Sar</taxon>
        <taxon>Stramenopiles</taxon>
        <taxon>Oomycota</taxon>
        <taxon>Peronosporomycetes</taxon>
        <taxon>Peronosporales</taxon>
        <taxon>Peronosporaceae</taxon>
        <taxon>Bremia</taxon>
    </lineage>
</organism>
<dbReference type="AlphaFoldDB" id="A0A976FK92"/>
<evidence type="ECO:0000313" key="1">
    <source>
        <dbReference type="EMBL" id="TDH68362.1"/>
    </source>
</evidence>
<dbReference type="EMBL" id="SHOA02000003">
    <property type="protein sequence ID" value="TDH68362.1"/>
    <property type="molecule type" value="Genomic_DNA"/>
</dbReference>
<sequence>MGQAPQINTLHSSNMSRKHEGILLPSLSIHSCTPKQNGITCTTENPFSFGSLQDLLTSTTSRFNDSNLLPTRNELPSIEDAQVTLDRAVIALNARYYQDALKLYLEGGYAMANAVEIQSSPTVRDLVARKAFETLEWTKTHDQESTKSVCQLHLGMKTGSVHA</sequence>
<dbReference type="Gene3D" id="1.20.58.80">
    <property type="entry name" value="Phosphotransferase system, lactose/cellobiose-type IIA subunit"/>
    <property type="match status" value="1"/>
</dbReference>
<reference evidence="1 2" key="1">
    <citation type="journal article" date="2021" name="Genome Biol.">
        <title>AFLAP: assembly-free linkage analysis pipeline using k-mers from genome sequencing data.</title>
        <authorList>
            <person name="Fletcher K."/>
            <person name="Zhang L."/>
            <person name="Gil J."/>
            <person name="Han R."/>
            <person name="Cavanaugh K."/>
            <person name="Michelmore R."/>
        </authorList>
    </citation>
    <scope>NUCLEOTIDE SEQUENCE [LARGE SCALE GENOMIC DNA]</scope>
    <source>
        <strain evidence="1 2">SF5</strain>
    </source>
</reference>
<name>A0A976FK92_BRELC</name>
<protein>
    <submittedName>
        <fullName evidence="1">Uncharacterized protein</fullName>
    </submittedName>
</protein>
<dbReference type="SUPFAM" id="SSF116846">
    <property type="entry name" value="MIT domain"/>
    <property type="match status" value="1"/>
</dbReference>
<keyword evidence="2" id="KW-1185">Reference proteome</keyword>
<dbReference type="Proteomes" id="UP000294530">
    <property type="component" value="Unassembled WGS sequence"/>
</dbReference>
<dbReference type="InterPro" id="IPR036181">
    <property type="entry name" value="MIT_dom_sf"/>
</dbReference>
<proteinExistence type="predicted"/>
<dbReference type="KEGG" id="blac:94347238"/>
<dbReference type="RefSeq" id="XP_067817861.1">
    <property type="nucleotide sequence ID" value="XM_067961567.1"/>
</dbReference>